<dbReference type="Pfam" id="PF06993">
    <property type="entry name" value="DUF1304"/>
    <property type="match status" value="1"/>
</dbReference>
<dbReference type="PATRIC" id="fig|82380.10.peg.3155"/>
<evidence type="ECO:0000256" key="1">
    <source>
        <dbReference type="SAM" id="Phobius"/>
    </source>
</evidence>
<keyword evidence="1" id="KW-0472">Membrane</keyword>
<evidence type="ECO:0008006" key="4">
    <source>
        <dbReference type="Google" id="ProtNLM"/>
    </source>
</evidence>
<evidence type="ECO:0000313" key="2">
    <source>
        <dbReference type="EMBL" id="KJL18316.1"/>
    </source>
</evidence>
<feature type="transmembrane region" description="Helical" evidence="1">
    <location>
        <begin position="108"/>
        <end position="129"/>
    </location>
</feature>
<dbReference type="RefSeq" id="WP_045264972.1">
    <property type="nucleotide sequence ID" value="NZ_JYIV01000030.1"/>
</dbReference>
<evidence type="ECO:0000313" key="3">
    <source>
        <dbReference type="Proteomes" id="UP000033725"/>
    </source>
</evidence>
<dbReference type="InterPro" id="IPR009732">
    <property type="entry name" value="DUF1304"/>
</dbReference>
<sequence length="130" mass="13568">MLIVGLVLAAAAAAFHVFIFALESLRWTEPETRKIFGVASEADAVTMKQLAFNQGFYNLFLALTALLGIGFVIVGAETTGLTLVFAGTGMMLAAALVLVLSDRTKVRAAAMQGTLPLLAVVATAIGIAIR</sequence>
<organism evidence="2 3">
    <name type="scientific">Microbacterium oxydans</name>
    <dbReference type="NCBI Taxonomy" id="82380"/>
    <lineage>
        <taxon>Bacteria</taxon>
        <taxon>Bacillati</taxon>
        <taxon>Actinomycetota</taxon>
        <taxon>Actinomycetes</taxon>
        <taxon>Micrococcales</taxon>
        <taxon>Microbacteriaceae</taxon>
        <taxon>Microbacterium</taxon>
    </lineage>
</organism>
<dbReference type="Proteomes" id="UP000033725">
    <property type="component" value="Unassembled WGS sequence"/>
</dbReference>
<keyword evidence="1" id="KW-0812">Transmembrane</keyword>
<proteinExistence type="predicted"/>
<feature type="transmembrane region" description="Helical" evidence="1">
    <location>
        <begin position="82"/>
        <end position="101"/>
    </location>
</feature>
<comment type="caution">
    <text evidence="2">The sequence shown here is derived from an EMBL/GenBank/DDBJ whole genome shotgun (WGS) entry which is preliminary data.</text>
</comment>
<feature type="transmembrane region" description="Helical" evidence="1">
    <location>
        <begin position="6"/>
        <end position="25"/>
    </location>
</feature>
<feature type="transmembrane region" description="Helical" evidence="1">
    <location>
        <begin position="56"/>
        <end position="76"/>
    </location>
</feature>
<dbReference type="OrthoDB" id="9803832at2"/>
<dbReference type="EMBL" id="JYIV01000030">
    <property type="protein sequence ID" value="KJL18316.1"/>
    <property type="molecule type" value="Genomic_DNA"/>
</dbReference>
<protein>
    <recommendedName>
        <fullName evidence="4">Epimerase</fullName>
    </recommendedName>
</protein>
<reference evidence="2 3" key="1">
    <citation type="submission" date="2015-02" db="EMBL/GenBank/DDBJ databases">
        <title>Draft genome sequences of ten Microbacterium spp. with emphasis on heavy metal contaminated environments.</title>
        <authorList>
            <person name="Corretto E."/>
        </authorList>
    </citation>
    <scope>NUCLEOTIDE SEQUENCE [LARGE SCALE GENOMIC DNA]</scope>
    <source>
        <strain evidence="2 3">BEL163</strain>
    </source>
</reference>
<dbReference type="AlphaFoldDB" id="A0A0F0KGB3"/>
<keyword evidence="1" id="KW-1133">Transmembrane helix</keyword>
<gene>
    <name evidence="2" type="ORF">RN51_03148</name>
</gene>
<name>A0A0F0KGB3_9MICO</name>
<accession>A0A0F0KGB3</accession>